<protein>
    <submittedName>
        <fullName evidence="6">Histidinol-phosphate aminotransferase</fullName>
    </submittedName>
</protein>
<dbReference type="SUPFAM" id="SSF53383">
    <property type="entry name" value="PLP-dependent transferases"/>
    <property type="match status" value="1"/>
</dbReference>
<keyword evidence="4" id="KW-0663">Pyridoxal phosphate</keyword>
<dbReference type="OrthoDB" id="9813612at2"/>
<dbReference type="AlphaFoldDB" id="A0A1T5BUJ5"/>
<dbReference type="CDD" id="cd00609">
    <property type="entry name" value="AAT_like"/>
    <property type="match status" value="1"/>
</dbReference>
<dbReference type="GO" id="GO:0008483">
    <property type="term" value="F:transaminase activity"/>
    <property type="evidence" value="ECO:0007669"/>
    <property type="project" value="UniProtKB-KW"/>
</dbReference>
<name>A0A1T5BUJ5_9FIRM</name>
<evidence type="ECO:0000256" key="1">
    <source>
        <dbReference type="ARBA" id="ARBA00001933"/>
    </source>
</evidence>
<organism evidence="6 7">
    <name type="scientific">Acetoanaerobium noterae</name>
    <dbReference type="NCBI Taxonomy" id="745369"/>
    <lineage>
        <taxon>Bacteria</taxon>
        <taxon>Bacillati</taxon>
        <taxon>Bacillota</taxon>
        <taxon>Clostridia</taxon>
        <taxon>Peptostreptococcales</taxon>
        <taxon>Filifactoraceae</taxon>
        <taxon>Acetoanaerobium</taxon>
    </lineage>
</organism>
<comment type="cofactor">
    <cofactor evidence="1">
        <name>pyridoxal 5'-phosphate</name>
        <dbReference type="ChEBI" id="CHEBI:597326"/>
    </cofactor>
</comment>
<sequence>MMSNILKLDANERAKDYEAEIIASIIQKSVLSKVSINRYPDAKAIKLRKAYSKYSKIPYENLVAGNGSDELIDLAFSVFAQSKTVVCFDPDFSMYEVYSKKYNASLIKVKTMKLEDLINAARINMASVIVFSNPNNPTGKGFLKSDVEQLVKTFWGTVIVDEAYMDFYNQSVSDLISKYDNLVITKTCSKALGLAGIRVGFLGSNSKNIDKIEQIRSPYNVNSLTQNIATEILSYPKLIAKYIKEVKCSRDDLYSSLIAEINDDETEIYESSANFIYIKTKYSADIYEYLLEKGILIRSFEDGIRITAGNIEDNVKLVSEIKRAISLAKEERRGYQNERAV</sequence>
<dbReference type="InterPro" id="IPR015422">
    <property type="entry name" value="PyrdxlP-dep_Trfase_small"/>
</dbReference>
<dbReference type="Proteomes" id="UP000243406">
    <property type="component" value="Unassembled WGS sequence"/>
</dbReference>
<dbReference type="PANTHER" id="PTHR42885:SF2">
    <property type="entry name" value="HISTIDINOL-PHOSPHATE AMINOTRANSFERASE"/>
    <property type="match status" value="1"/>
</dbReference>
<dbReference type="InterPro" id="IPR015424">
    <property type="entry name" value="PyrdxlP-dep_Trfase"/>
</dbReference>
<feature type="domain" description="Aminotransferase class I/classII large" evidence="5">
    <location>
        <begin position="4"/>
        <end position="319"/>
    </location>
</feature>
<dbReference type="Gene3D" id="3.90.1150.10">
    <property type="entry name" value="Aspartate Aminotransferase, domain 1"/>
    <property type="match status" value="1"/>
</dbReference>
<dbReference type="PANTHER" id="PTHR42885">
    <property type="entry name" value="HISTIDINOL-PHOSPHATE AMINOTRANSFERASE-RELATED"/>
    <property type="match status" value="1"/>
</dbReference>
<accession>A0A1T5BUJ5</accession>
<evidence type="ECO:0000313" key="6">
    <source>
        <dbReference type="EMBL" id="SKB50846.1"/>
    </source>
</evidence>
<evidence type="ECO:0000256" key="3">
    <source>
        <dbReference type="ARBA" id="ARBA00022679"/>
    </source>
</evidence>
<evidence type="ECO:0000256" key="2">
    <source>
        <dbReference type="ARBA" id="ARBA00022576"/>
    </source>
</evidence>
<keyword evidence="3 6" id="KW-0808">Transferase</keyword>
<evidence type="ECO:0000259" key="5">
    <source>
        <dbReference type="Pfam" id="PF00155"/>
    </source>
</evidence>
<dbReference type="RefSeq" id="WP_079589691.1">
    <property type="nucleotide sequence ID" value="NZ_FUYN01000003.1"/>
</dbReference>
<dbReference type="GO" id="GO:0030170">
    <property type="term" value="F:pyridoxal phosphate binding"/>
    <property type="evidence" value="ECO:0007669"/>
    <property type="project" value="InterPro"/>
</dbReference>
<dbReference type="Gene3D" id="3.40.640.10">
    <property type="entry name" value="Type I PLP-dependent aspartate aminotransferase-like (Major domain)"/>
    <property type="match status" value="1"/>
</dbReference>
<dbReference type="InterPro" id="IPR004839">
    <property type="entry name" value="Aminotransferase_I/II_large"/>
</dbReference>
<dbReference type="InterPro" id="IPR015421">
    <property type="entry name" value="PyrdxlP-dep_Trfase_major"/>
</dbReference>
<keyword evidence="2 6" id="KW-0032">Aminotransferase</keyword>
<proteinExistence type="predicted"/>
<evidence type="ECO:0000256" key="4">
    <source>
        <dbReference type="ARBA" id="ARBA00022898"/>
    </source>
</evidence>
<keyword evidence="7" id="KW-1185">Reference proteome</keyword>
<gene>
    <name evidence="6" type="ORF">SAMN02745120_1875</name>
</gene>
<evidence type="ECO:0000313" key="7">
    <source>
        <dbReference type="Proteomes" id="UP000243406"/>
    </source>
</evidence>
<dbReference type="Pfam" id="PF00155">
    <property type="entry name" value="Aminotran_1_2"/>
    <property type="match status" value="1"/>
</dbReference>
<reference evidence="7" key="1">
    <citation type="submission" date="2017-02" db="EMBL/GenBank/DDBJ databases">
        <authorList>
            <person name="Varghese N."/>
            <person name="Submissions S."/>
        </authorList>
    </citation>
    <scope>NUCLEOTIDE SEQUENCE [LARGE SCALE GENOMIC DNA]</scope>
    <source>
        <strain evidence="7">ATCC 35199</strain>
    </source>
</reference>
<dbReference type="EMBL" id="FUYN01000003">
    <property type="protein sequence ID" value="SKB50846.1"/>
    <property type="molecule type" value="Genomic_DNA"/>
</dbReference>